<dbReference type="CDD" id="cd08570">
    <property type="entry name" value="GDPD_YPL206cp_fungi"/>
    <property type="match status" value="1"/>
</dbReference>
<gene>
    <name evidence="3" type="ORF">Micbo1qcDRAFT_68678</name>
</gene>
<feature type="compositionally biased region" description="Polar residues" evidence="1">
    <location>
        <begin position="1"/>
        <end position="16"/>
    </location>
</feature>
<evidence type="ECO:0000259" key="2">
    <source>
        <dbReference type="PROSITE" id="PS51704"/>
    </source>
</evidence>
<dbReference type="InterPro" id="IPR017946">
    <property type="entry name" value="PLC-like_Pdiesterase_TIM-brl"/>
</dbReference>
<dbReference type="PANTHER" id="PTHR43805">
    <property type="entry name" value="GLYCEROPHOSPHORYL DIESTER PHOSPHODIESTERASE"/>
    <property type="match status" value="1"/>
</dbReference>
<dbReference type="AlphaFoldDB" id="A0A136J1E4"/>
<dbReference type="GO" id="GO:0006629">
    <property type="term" value="P:lipid metabolic process"/>
    <property type="evidence" value="ECO:0007669"/>
    <property type="project" value="InterPro"/>
</dbReference>
<sequence>MTVSTLPRSRNETTPLLQADAAAPGHMLSGGTSTDPHSVAGDGDDDALPLAIAHRGYCAVAPENSMLAFRKAAEVGAHAIETDLHLSRDGVVVLTHDFSLKRTFGLDSNVSEHDWSILSTLRTVREPHEPMIRLVDLLAWLNEPGQEHIWLMLDIKRDDNAEDLMRRTAAAIASVPTAKDQKQGWSDRIMLCCWTATYIRLSRQYLPGFPLANVTWSPFYAGAIAKAVPGVALSVHRLALYSPFGQLLMRRLQRSGSRHPVYSWTINEESWMEWAIRRRLDGIITDDPRLFLEVCERHRRERGNLLRRARRRFSLHNTWQGVHAWYEVLYFVWAFFVGKLVVMKQAFDPRVVHRDLNGG</sequence>
<name>A0A136J1E4_9PEZI</name>
<dbReference type="OrthoDB" id="1058301at2759"/>
<evidence type="ECO:0000313" key="3">
    <source>
        <dbReference type="EMBL" id="KXJ91005.1"/>
    </source>
</evidence>
<dbReference type="Pfam" id="PF03009">
    <property type="entry name" value="GDPD"/>
    <property type="match status" value="1"/>
</dbReference>
<dbReference type="InterPro" id="IPR030395">
    <property type="entry name" value="GP_PDE_dom"/>
</dbReference>
<evidence type="ECO:0000256" key="1">
    <source>
        <dbReference type="SAM" id="MobiDB-lite"/>
    </source>
</evidence>
<dbReference type="InParanoid" id="A0A136J1E4"/>
<dbReference type="Proteomes" id="UP000070501">
    <property type="component" value="Unassembled WGS sequence"/>
</dbReference>
<proteinExistence type="predicted"/>
<dbReference type="PANTHER" id="PTHR43805:SF1">
    <property type="entry name" value="GP-PDE DOMAIN-CONTAINING PROTEIN"/>
    <property type="match status" value="1"/>
</dbReference>
<accession>A0A136J1E4</accession>
<dbReference type="GO" id="GO:0008081">
    <property type="term" value="F:phosphoric diester hydrolase activity"/>
    <property type="evidence" value="ECO:0007669"/>
    <property type="project" value="InterPro"/>
</dbReference>
<dbReference type="STRING" id="196109.A0A136J1E4"/>
<dbReference type="SUPFAM" id="SSF51695">
    <property type="entry name" value="PLC-like phosphodiesterases"/>
    <property type="match status" value="1"/>
</dbReference>
<dbReference type="Gene3D" id="3.20.20.190">
    <property type="entry name" value="Phosphatidylinositol (PI) phosphodiesterase"/>
    <property type="match status" value="1"/>
</dbReference>
<keyword evidence="4" id="KW-1185">Reference proteome</keyword>
<dbReference type="EMBL" id="KQ964251">
    <property type="protein sequence ID" value="KXJ91005.1"/>
    <property type="molecule type" value="Genomic_DNA"/>
</dbReference>
<organism evidence="3 4">
    <name type="scientific">Microdochium bolleyi</name>
    <dbReference type="NCBI Taxonomy" id="196109"/>
    <lineage>
        <taxon>Eukaryota</taxon>
        <taxon>Fungi</taxon>
        <taxon>Dikarya</taxon>
        <taxon>Ascomycota</taxon>
        <taxon>Pezizomycotina</taxon>
        <taxon>Sordariomycetes</taxon>
        <taxon>Xylariomycetidae</taxon>
        <taxon>Xylariales</taxon>
        <taxon>Microdochiaceae</taxon>
        <taxon>Microdochium</taxon>
    </lineage>
</organism>
<evidence type="ECO:0000313" key="4">
    <source>
        <dbReference type="Proteomes" id="UP000070501"/>
    </source>
</evidence>
<feature type="region of interest" description="Disordered" evidence="1">
    <location>
        <begin position="1"/>
        <end position="43"/>
    </location>
</feature>
<protein>
    <submittedName>
        <fullName evidence="3">PLC-like phosphodiesterase</fullName>
    </submittedName>
</protein>
<feature type="domain" description="GP-PDE" evidence="2">
    <location>
        <begin position="49"/>
        <end position="295"/>
    </location>
</feature>
<dbReference type="PROSITE" id="PS51704">
    <property type="entry name" value="GP_PDE"/>
    <property type="match status" value="1"/>
</dbReference>
<reference evidence="4" key="1">
    <citation type="submission" date="2016-02" db="EMBL/GenBank/DDBJ databases">
        <title>Draft genome sequence of Microdochium bolleyi, a fungal endophyte of beachgrass.</title>
        <authorList>
            <consortium name="DOE Joint Genome Institute"/>
            <person name="David A.S."/>
            <person name="May G."/>
            <person name="Haridas S."/>
            <person name="Lim J."/>
            <person name="Wang M."/>
            <person name="Labutti K."/>
            <person name="Lipzen A."/>
            <person name="Barry K."/>
            <person name="Grigoriev I.V."/>
        </authorList>
    </citation>
    <scope>NUCLEOTIDE SEQUENCE [LARGE SCALE GENOMIC DNA]</scope>
    <source>
        <strain evidence="4">J235TASD1</strain>
    </source>
</reference>
<dbReference type="FunCoup" id="A0A136J1E4">
    <property type="interactions" value="110"/>
</dbReference>